<dbReference type="Proteomes" id="UP000192333">
    <property type="component" value="Chromosome I"/>
</dbReference>
<dbReference type="STRING" id="758820.SAMN00777080_2053"/>
<dbReference type="RefSeq" id="WP_084120275.1">
    <property type="nucleotide sequence ID" value="NZ_LT838813.1"/>
</dbReference>
<protein>
    <recommendedName>
        <fullName evidence="3">DUF4249 domain-containing protein</fullName>
    </recommendedName>
</protein>
<dbReference type="OrthoDB" id="922982at2"/>
<dbReference type="PROSITE" id="PS51257">
    <property type="entry name" value="PROKAR_LIPOPROTEIN"/>
    <property type="match status" value="1"/>
</dbReference>
<proteinExistence type="predicted"/>
<name>A0A1W2H3J1_9BACT</name>
<gene>
    <name evidence="1" type="ORF">SAMN00777080_2053</name>
</gene>
<keyword evidence="2" id="KW-1185">Reference proteome</keyword>
<evidence type="ECO:0000313" key="1">
    <source>
        <dbReference type="EMBL" id="SMD43461.1"/>
    </source>
</evidence>
<organism evidence="1 2">
    <name type="scientific">Aquiflexum balticum DSM 16537</name>
    <dbReference type="NCBI Taxonomy" id="758820"/>
    <lineage>
        <taxon>Bacteria</taxon>
        <taxon>Pseudomonadati</taxon>
        <taxon>Bacteroidota</taxon>
        <taxon>Cytophagia</taxon>
        <taxon>Cytophagales</taxon>
        <taxon>Cyclobacteriaceae</taxon>
        <taxon>Aquiflexum</taxon>
    </lineage>
</organism>
<evidence type="ECO:0008006" key="3">
    <source>
        <dbReference type="Google" id="ProtNLM"/>
    </source>
</evidence>
<sequence length="358" mass="41297">MRNSIKVMLGYCLPFLLLLNLVTSCIDRLDFLGETEEGQLVIYGLFTDLDEIHVVNVSRTESFGFQPRGVINAQVAILTEDGERHVYLNAGNGNYELQNIKAIENISYALEVLVDNKIYRSSFEKVPSVIAEDSLSFTFTYEPFKNEVSEQLFTLSTTSNLSSVEDPVFLRWMAEETHLWQRTIIPCAGWCPPPPPNCFIYDFMEPNNLKLFDGSQSSTRQAIQVMWRRSVDNSFFFPFFFSVRQLSINRKAYQYWEKIKIMINNQGSLFDIPPATIFGNISNVEAQDELVLGYFEVAKSKITRIYTTRADVPFNMAEPCLYNPQKPLDSYPRGCMNCAERAGNRKWNELNPEWWVFD</sequence>
<reference evidence="2" key="1">
    <citation type="submission" date="2017-04" db="EMBL/GenBank/DDBJ databases">
        <authorList>
            <person name="Varghese N."/>
            <person name="Submissions S."/>
        </authorList>
    </citation>
    <scope>NUCLEOTIDE SEQUENCE [LARGE SCALE GENOMIC DNA]</scope>
    <source>
        <strain evidence="2">DSM 16537</strain>
    </source>
</reference>
<dbReference type="Pfam" id="PF14054">
    <property type="entry name" value="DUF4249"/>
    <property type="match status" value="1"/>
</dbReference>
<evidence type="ECO:0000313" key="2">
    <source>
        <dbReference type="Proteomes" id="UP000192333"/>
    </source>
</evidence>
<dbReference type="InterPro" id="IPR025345">
    <property type="entry name" value="DUF4249"/>
</dbReference>
<dbReference type="AlphaFoldDB" id="A0A1W2H3J1"/>
<accession>A0A1W2H3J1</accession>
<dbReference type="EMBL" id="LT838813">
    <property type="protein sequence ID" value="SMD43461.1"/>
    <property type="molecule type" value="Genomic_DNA"/>
</dbReference>